<dbReference type="EMBL" id="CP015118">
    <property type="protein sequence ID" value="ARN20635.1"/>
    <property type="molecule type" value="Genomic_DNA"/>
</dbReference>
<feature type="compositionally biased region" description="Pro residues" evidence="5">
    <location>
        <begin position="368"/>
        <end position="382"/>
    </location>
</feature>
<dbReference type="AlphaFoldDB" id="A0A1W6L8K6"/>
<evidence type="ECO:0000256" key="1">
    <source>
        <dbReference type="ARBA" id="ARBA00022679"/>
    </source>
</evidence>
<evidence type="ECO:0000256" key="2">
    <source>
        <dbReference type="ARBA" id="ARBA00022741"/>
    </source>
</evidence>
<feature type="compositionally biased region" description="Pro residues" evidence="5">
    <location>
        <begin position="336"/>
        <end position="348"/>
    </location>
</feature>
<dbReference type="InterPro" id="IPR017441">
    <property type="entry name" value="Protein_kinase_ATP_BS"/>
</dbReference>
<evidence type="ECO:0000313" key="6">
    <source>
        <dbReference type="EMBL" id="ARN20635.1"/>
    </source>
</evidence>
<dbReference type="PROSITE" id="PS00109">
    <property type="entry name" value="PROTEIN_KINASE_TYR"/>
    <property type="match status" value="1"/>
</dbReference>
<dbReference type="KEGG" id="rgu:A4W93_12435"/>
<organism evidence="6 7">
    <name type="scientific">Piscinibacter gummiphilus</name>
    <dbReference type="NCBI Taxonomy" id="946333"/>
    <lineage>
        <taxon>Bacteria</taxon>
        <taxon>Pseudomonadati</taxon>
        <taxon>Pseudomonadota</taxon>
        <taxon>Betaproteobacteria</taxon>
        <taxon>Burkholderiales</taxon>
        <taxon>Sphaerotilaceae</taxon>
        <taxon>Piscinibacter</taxon>
    </lineage>
</organism>
<dbReference type="InterPro" id="IPR008266">
    <property type="entry name" value="Tyr_kinase_AS"/>
</dbReference>
<feature type="region of interest" description="Disordered" evidence="5">
    <location>
        <begin position="1"/>
        <end position="21"/>
    </location>
</feature>
<protein>
    <submittedName>
        <fullName evidence="6">Uncharacterized protein</fullName>
    </submittedName>
</protein>
<evidence type="ECO:0000256" key="4">
    <source>
        <dbReference type="ARBA" id="ARBA00022840"/>
    </source>
</evidence>
<accession>A0A1W6L8K6</accession>
<dbReference type="InterPro" id="IPR000719">
    <property type="entry name" value="Prot_kinase_dom"/>
</dbReference>
<feature type="region of interest" description="Disordered" evidence="5">
    <location>
        <begin position="431"/>
        <end position="450"/>
    </location>
</feature>
<feature type="compositionally biased region" description="Pro residues" evidence="5">
    <location>
        <begin position="431"/>
        <end position="449"/>
    </location>
</feature>
<keyword evidence="3" id="KW-0418">Kinase</keyword>
<keyword evidence="4" id="KW-0067">ATP-binding</keyword>
<dbReference type="SUPFAM" id="SSF56112">
    <property type="entry name" value="Protein kinase-like (PK-like)"/>
    <property type="match status" value="1"/>
</dbReference>
<dbReference type="GO" id="GO:0004674">
    <property type="term" value="F:protein serine/threonine kinase activity"/>
    <property type="evidence" value="ECO:0007669"/>
    <property type="project" value="TreeGrafter"/>
</dbReference>
<dbReference type="PROSITE" id="PS00107">
    <property type="entry name" value="PROTEIN_KINASE_ATP"/>
    <property type="match status" value="1"/>
</dbReference>
<dbReference type="InterPro" id="IPR025493">
    <property type="entry name" value="DUF4384"/>
</dbReference>
<dbReference type="Pfam" id="PF14326">
    <property type="entry name" value="DUF4384"/>
    <property type="match status" value="1"/>
</dbReference>
<evidence type="ECO:0000313" key="7">
    <source>
        <dbReference type="Proteomes" id="UP000193427"/>
    </source>
</evidence>
<proteinExistence type="predicted"/>
<dbReference type="GO" id="GO:0005524">
    <property type="term" value="F:ATP binding"/>
    <property type="evidence" value="ECO:0007669"/>
    <property type="project" value="UniProtKB-UniRule"/>
</dbReference>
<sequence length="625" mass="66172">MVLARDAAAVPPPPPGDNPLPIGHKLQEYVIEGLIGEGGFGIVYLARDTQLGRVVALKEYMPSSLASRAHGGVVSVRSERQRETFELGRRSFVNEAQLLAAFDQPSLVKVYRFWEQNGTAYMVMPYYQGPTLKQWLLEHGSPSESWLLALLAPVIDALEVMHHNRCYHRDIAPDNILLLQQQGTQVGGTDAVRPVLLDFGAARRVISDATQALTVILKPGYAPIEQYAESSSMKQGAWTDVYALCAVLYAAVTGRAPTPSVSRIVSDELVPAVEAGAGRFTPEFLAVIDAGLAVRPEHRPQDMAALRAMITSVSPPVARRASDRGGERSAPLPLVDLPPPPAPKPPPSDGFFDKTVVVDRPDSRPAPLSAPAPLASPTPSPASAPSSSSKTPLVAGGAVALLLAAGGAWWAMSPKPQPPAPAPVVAATPAPTPAPVAPPPPAPAPPPAEPFTVVAGLQDIVRHADPLLGVNVLADKSSLTIGRDRLQFRVKSKEAGYLYVFLSGTDKSHFYLLFPNEIDKNNRIEANTEVVLPRKSWAITAGGPAGTNHIVTVVSRHPRDLGAVGLRGAGDEIPEFDLAKAEQLWAARQPGESPFVGKAVCDAGAACDSGYGASLLEVDEVAKGK</sequence>
<dbReference type="Gene3D" id="1.10.510.10">
    <property type="entry name" value="Transferase(Phosphotransferase) domain 1"/>
    <property type="match status" value="1"/>
</dbReference>
<dbReference type="PANTHER" id="PTHR43289:SF34">
    <property type="entry name" value="SERINE_THREONINE-PROTEIN KINASE YBDM-RELATED"/>
    <property type="match status" value="1"/>
</dbReference>
<dbReference type="PROSITE" id="PS50011">
    <property type="entry name" value="PROTEIN_KINASE_DOM"/>
    <property type="match status" value="1"/>
</dbReference>
<reference evidence="6 7" key="1">
    <citation type="submission" date="2016-04" db="EMBL/GenBank/DDBJ databases">
        <title>Complete genome sequence of natural rubber-degrading, novel Gram-negative bacterium, Rhizobacter gummiphilus strain NS21.</title>
        <authorList>
            <person name="Tabata M."/>
            <person name="Kasai D."/>
            <person name="Fukuda M."/>
        </authorList>
    </citation>
    <scope>NUCLEOTIDE SEQUENCE [LARGE SCALE GENOMIC DNA]</scope>
    <source>
        <strain evidence="6 7">NS21</strain>
    </source>
</reference>
<feature type="region of interest" description="Disordered" evidence="5">
    <location>
        <begin position="315"/>
        <end position="391"/>
    </location>
</feature>
<name>A0A1W6L8K6_9BURK</name>
<keyword evidence="2" id="KW-0547">Nucleotide-binding</keyword>
<evidence type="ECO:0000256" key="5">
    <source>
        <dbReference type="SAM" id="MobiDB-lite"/>
    </source>
</evidence>
<dbReference type="Pfam" id="PF00069">
    <property type="entry name" value="Pkinase"/>
    <property type="match status" value="1"/>
</dbReference>
<evidence type="ECO:0000256" key="3">
    <source>
        <dbReference type="ARBA" id="ARBA00022777"/>
    </source>
</evidence>
<dbReference type="PANTHER" id="PTHR43289">
    <property type="entry name" value="MITOGEN-ACTIVATED PROTEIN KINASE KINASE KINASE 20-RELATED"/>
    <property type="match status" value="1"/>
</dbReference>
<keyword evidence="7" id="KW-1185">Reference proteome</keyword>
<dbReference type="SMART" id="SM00219">
    <property type="entry name" value="TyrKc"/>
    <property type="match status" value="1"/>
</dbReference>
<dbReference type="STRING" id="946333.A4W93_12435"/>
<dbReference type="CDD" id="cd14014">
    <property type="entry name" value="STKc_PknB_like"/>
    <property type="match status" value="1"/>
</dbReference>
<dbReference type="GO" id="GO:0004713">
    <property type="term" value="F:protein tyrosine kinase activity"/>
    <property type="evidence" value="ECO:0007669"/>
    <property type="project" value="InterPro"/>
</dbReference>
<keyword evidence="1" id="KW-0808">Transferase</keyword>
<dbReference type="InterPro" id="IPR011009">
    <property type="entry name" value="Kinase-like_dom_sf"/>
</dbReference>
<dbReference type="InterPro" id="IPR020635">
    <property type="entry name" value="Tyr_kinase_cat_dom"/>
</dbReference>
<gene>
    <name evidence="6" type="ORF">A4W93_12435</name>
</gene>
<dbReference type="Proteomes" id="UP000193427">
    <property type="component" value="Chromosome"/>
</dbReference>